<reference evidence="1" key="1">
    <citation type="submission" date="2022-06" db="EMBL/GenBank/DDBJ databases">
        <title>Sequencing the genomes of 1000 actinobacteria strains.</title>
        <authorList>
            <person name="Klenk H.-P."/>
        </authorList>
    </citation>
    <scope>NUCLEOTIDE SEQUENCE</scope>
    <source>
        <strain evidence="1">DSM 46694</strain>
    </source>
</reference>
<gene>
    <name evidence="1" type="ORF">HD597_005333</name>
</gene>
<name>A0A9X2K2S8_9ACTN</name>
<dbReference type="EMBL" id="JAMZEB010000002">
    <property type="protein sequence ID" value="MCP2358313.1"/>
    <property type="molecule type" value="Genomic_DNA"/>
</dbReference>
<keyword evidence="2" id="KW-1185">Reference proteome</keyword>
<evidence type="ECO:0000313" key="1">
    <source>
        <dbReference type="EMBL" id="MCP2358313.1"/>
    </source>
</evidence>
<accession>A0A9X2K2S8</accession>
<dbReference type="AlphaFoldDB" id="A0A9X2K2S8"/>
<evidence type="ECO:0000313" key="2">
    <source>
        <dbReference type="Proteomes" id="UP001139648"/>
    </source>
</evidence>
<dbReference type="Proteomes" id="UP001139648">
    <property type="component" value="Unassembled WGS sequence"/>
</dbReference>
<proteinExistence type="predicted"/>
<protein>
    <submittedName>
        <fullName evidence="1">Uncharacterized protein</fullName>
    </submittedName>
</protein>
<organism evidence="1 2">
    <name type="scientific">Nonomuraea thailandensis</name>
    <dbReference type="NCBI Taxonomy" id="1188745"/>
    <lineage>
        <taxon>Bacteria</taxon>
        <taxon>Bacillati</taxon>
        <taxon>Actinomycetota</taxon>
        <taxon>Actinomycetes</taxon>
        <taxon>Streptosporangiales</taxon>
        <taxon>Streptosporangiaceae</taxon>
        <taxon>Nonomuraea</taxon>
    </lineage>
</organism>
<comment type="caution">
    <text evidence="1">The sequence shown here is derived from an EMBL/GenBank/DDBJ whole genome shotgun (WGS) entry which is preliminary data.</text>
</comment>
<sequence length="33" mass="3885">MTKVVRADLSAIEWTVVRMSDRFYVWPAVETRA</sequence>